<feature type="compositionally biased region" description="Basic and acidic residues" evidence="1">
    <location>
        <begin position="661"/>
        <end position="671"/>
    </location>
</feature>
<feature type="compositionally biased region" description="Polar residues" evidence="1">
    <location>
        <begin position="673"/>
        <end position="685"/>
    </location>
</feature>
<gene>
    <name evidence="2" type="ORF">LWI28_020326</name>
</gene>
<feature type="compositionally biased region" description="Low complexity" evidence="1">
    <location>
        <begin position="328"/>
        <end position="342"/>
    </location>
</feature>
<feature type="compositionally biased region" description="Polar residues" evidence="1">
    <location>
        <begin position="383"/>
        <end position="403"/>
    </location>
</feature>
<reference evidence="2" key="2">
    <citation type="submission" date="2023-02" db="EMBL/GenBank/DDBJ databases">
        <authorList>
            <person name="Swenson N.G."/>
            <person name="Wegrzyn J.L."/>
            <person name="Mcevoy S.L."/>
        </authorList>
    </citation>
    <scope>NUCLEOTIDE SEQUENCE</scope>
    <source>
        <strain evidence="2">91603</strain>
        <tissue evidence="2">Leaf</tissue>
    </source>
</reference>
<accession>A0AAD5JEQ5</accession>
<dbReference type="GO" id="GO:0008017">
    <property type="term" value="F:microtubule binding"/>
    <property type="evidence" value="ECO:0007669"/>
    <property type="project" value="InterPro"/>
</dbReference>
<feature type="region of interest" description="Disordered" evidence="1">
    <location>
        <begin position="537"/>
        <end position="565"/>
    </location>
</feature>
<protein>
    <submittedName>
        <fullName evidence="2">Uncharacterized protein</fullName>
    </submittedName>
</protein>
<keyword evidence="3" id="KW-1185">Reference proteome</keyword>
<dbReference type="Proteomes" id="UP001064489">
    <property type="component" value="Chromosome 1"/>
</dbReference>
<feature type="region of interest" description="Disordered" evidence="1">
    <location>
        <begin position="1261"/>
        <end position="1280"/>
    </location>
</feature>
<feature type="compositionally biased region" description="Basic and acidic residues" evidence="1">
    <location>
        <begin position="70"/>
        <end position="80"/>
    </location>
</feature>
<dbReference type="PANTHER" id="PTHR33737:SF19">
    <property type="entry name" value="BNAA10G12980D PROTEIN"/>
    <property type="match status" value="1"/>
</dbReference>
<reference evidence="2" key="1">
    <citation type="journal article" date="2022" name="Plant J.">
        <title>Strategies of tolerance reflected in two North American maple genomes.</title>
        <authorList>
            <person name="McEvoy S.L."/>
            <person name="Sezen U.U."/>
            <person name="Trouern-Trend A."/>
            <person name="McMahon S.M."/>
            <person name="Schaberg P.G."/>
            <person name="Yang J."/>
            <person name="Wegrzyn J.L."/>
            <person name="Swenson N.G."/>
        </authorList>
    </citation>
    <scope>NUCLEOTIDE SEQUENCE</scope>
    <source>
        <strain evidence="2">91603</strain>
    </source>
</reference>
<feature type="region of interest" description="Disordered" evidence="1">
    <location>
        <begin position="314"/>
        <end position="415"/>
    </location>
</feature>
<feature type="compositionally biased region" description="Basic and acidic residues" evidence="1">
    <location>
        <begin position="546"/>
        <end position="557"/>
    </location>
</feature>
<organism evidence="2 3">
    <name type="scientific">Acer negundo</name>
    <name type="common">Box elder</name>
    <dbReference type="NCBI Taxonomy" id="4023"/>
    <lineage>
        <taxon>Eukaryota</taxon>
        <taxon>Viridiplantae</taxon>
        <taxon>Streptophyta</taxon>
        <taxon>Embryophyta</taxon>
        <taxon>Tracheophyta</taxon>
        <taxon>Spermatophyta</taxon>
        <taxon>Magnoliopsida</taxon>
        <taxon>eudicotyledons</taxon>
        <taxon>Gunneridae</taxon>
        <taxon>Pentapetalae</taxon>
        <taxon>rosids</taxon>
        <taxon>malvids</taxon>
        <taxon>Sapindales</taxon>
        <taxon>Sapindaceae</taxon>
        <taxon>Hippocastanoideae</taxon>
        <taxon>Acereae</taxon>
        <taxon>Acer</taxon>
    </lineage>
</organism>
<dbReference type="PANTHER" id="PTHR33737">
    <property type="entry name" value="OS05G0121800 PROTEIN"/>
    <property type="match status" value="1"/>
</dbReference>
<comment type="caution">
    <text evidence="2">The sequence shown here is derived from an EMBL/GenBank/DDBJ whole genome shotgun (WGS) entry which is preliminary data.</text>
</comment>
<name>A0AAD5JEQ5_ACENE</name>
<feature type="region of interest" description="Disordered" evidence="1">
    <location>
        <begin position="177"/>
        <end position="197"/>
    </location>
</feature>
<feature type="compositionally biased region" description="Polar residues" evidence="1">
    <location>
        <begin position="343"/>
        <end position="355"/>
    </location>
</feature>
<feature type="region of interest" description="Disordered" evidence="1">
    <location>
        <begin position="57"/>
        <end position="80"/>
    </location>
</feature>
<evidence type="ECO:0000313" key="3">
    <source>
        <dbReference type="Proteomes" id="UP001064489"/>
    </source>
</evidence>
<evidence type="ECO:0000256" key="1">
    <source>
        <dbReference type="SAM" id="MobiDB-lite"/>
    </source>
</evidence>
<evidence type="ECO:0000313" key="2">
    <source>
        <dbReference type="EMBL" id="KAI9196022.1"/>
    </source>
</evidence>
<sequence>MESDFMEISGEDDSLLPMTKITNDDVSSLGKTIFSCSPLQLPRSDCPVKPPVLYHTPSVKLKGNEDEEKLDSSSHRDGVNKENMYLSKPELPKLNMEPHQMKRKKKGFSMRKSLAWDRAFFTEEGVLDPLELSMISGSFGKSSGEMLSAIHEDRRESLSGDSEKLVLHEENLLKELPSSSKKADKKSSGSLLPKNGPSAGVNAASASAVSAFIIVLRCPNFDFFFFLLLDFLPANLNTSKAATKELKVSKVPVPKPDASVISATAKSTILSTSSSRQNQIAQRAVNAQRNIGFKGSLNNSKIAQNNAKSGFASKSMASKSSVQPARRNVVSSVSKINSSTNSQHPFVSKANNGLKTNPAPELPSFGHASNNVNGGSSKSKISLPQNVPRSAGSMQYAQPQTAKPSGLRMPSPSLSFFNQSKASHNLLQRSNQACNSVSNIPNLRKFSVLNTINERSIPAPRKIANMVNNVAPSANLRLPGSITGSSIPSNAKLDSHEKMKSNLHNDDMHKVCMNVTSNCNSSDILKLQQLHNPCKDFEQQSGQHAEPSKKEISHVEDNESLSNDNKLLLQRAPKVKEDEDNEIVANVYPMSTDLSGDESENPNCNSHLFPTMQVNGVFETSTRDMIDNKCIDEKTCDSSIKNHGVFSKSLYVKSCVPDVNEQSKEQSDKKKPSTCQDGQISNESQRPWIHNDTLSKESGSFSKFQQCNNALIADANPEARCCTVSELESSHGPFQSKNTEEAKDCVAGVDIFSTKSQVGDVEVQSAGGMPSVGSRNNILCSPVLDSVDLMVVDDASKVTIDSGRSRSKCSSVPFSISRAVEDCSFDTAKTAECLHDALSDSIDAPLSNDIKLHGQTTSGESEMMTEDEITVTVTTGDIQLSNVPDSGDFSGCFSIPSSLSPAVEDCSFDMAKTSECLHSDDALSGSNDTPFSNGIKLHGQTTSGESEMMTEDQITVTVTTGDIQLSNVPDSGDFSGCFSIPSSLSPAVEDCSFDMAKTSECLHSDDALSDSIDAPLSNDIKLHGQTTSREPEMMTEDQITATITTGDIQLSNVPDCGDFSGCELENLQHLTSQHGAMVQPEVKNVIAALQVNGGFDTKDINKHKDMEDNISQHNHYYNSDLLPGDDTPFYQQSTSIVHNDGLTFMHLVNSQSEEGNELLFNKGISFEKSSNVDTGNIADISPDVKNPSARRSESCHVLFQHEHAEKTNEEIAGANNTITILLVEDAQMLDLDGNISVDSCNRNLNISAVKNKSSVCVDGVHEQSGVHSDPDPVSAQGSLDSHSSCLNDKLTTNNFSSEASQERNVCGSVMDVESSSSVVGTHIVPALKNGGTLEEQEPDYPSEVSCSFDIKTSVENPKCHTDTKFMHDDDEFNHAYSEGFDVSLEMRDDQISGGAKSCNSKEIQTLSSVQHVEVNIVNSVVLEEEVKRSNDSPNCKMQHELEDGMCATEDKDGCVFEDLKFNEYKSDVLPEEAETTILQKIGGPNSDMKHELEDTICAADDNDEKKLIGNSGNNKKKNDLVIKPPPYAVPFSDEWLAAFEAAGEVKRKNNQEIGPFDCTKKYTNANVNILPSDSD</sequence>
<feature type="region of interest" description="Disordered" evidence="1">
    <location>
        <begin position="661"/>
        <end position="686"/>
    </location>
</feature>
<dbReference type="InterPro" id="IPR045882">
    <property type="entry name" value="GPT1/2"/>
</dbReference>
<dbReference type="EMBL" id="JAJSOW010000003">
    <property type="protein sequence ID" value="KAI9196022.1"/>
    <property type="molecule type" value="Genomic_DNA"/>
</dbReference>
<feature type="compositionally biased region" description="Low complexity" evidence="1">
    <location>
        <begin position="369"/>
        <end position="382"/>
    </location>
</feature>
<proteinExistence type="predicted"/>